<dbReference type="Gene3D" id="3.40.50.1820">
    <property type="entry name" value="alpha/beta hydrolase"/>
    <property type="match status" value="1"/>
</dbReference>
<dbReference type="PANTHER" id="PTHR43433:SF5">
    <property type="entry name" value="AB HYDROLASE-1 DOMAIN-CONTAINING PROTEIN"/>
    <property type="match status" value="1"/>
</dbReference>
<dbReference type="GO" id="GO:0016787">
    <property type="term" value="F:hydrolase activity"/>
    <property type="evidence" value="ECO:0007669"/>
    <property type="project" value="UniProtKB-KW"/>
</dbReference>
<dbReference type="AlphaFoldDB" id="A0A5C5TTU7"/>
<name>A0A5C5TTU7_9GAMM</name>
<dbReference type="InterPro" id="IPR029058">
    <property type="entry name" value="AB_hydrolase_fold"/>
</dbReference>
<feature type="compositionally biased region" description="Basic and acidic residues" evidence="1">
    <location>
        <begin position="327"/>
        <end position="345"/>
    </location>
</feature>
<evidence type="ECO:0000256" key="1">
    <source>
        <dbReference type="SAM" id="MobiDB-lite"/>
    </source>
</evidence>
<evidence type="ECO:0000313" key="4">
    <source>
        <dbReference type="EMBL" id="TWT17384.1"/>
    </source>
</evidence>
<reference evidence="4 5" key="1">
    <citation type="submission" date="2019-07" db="EMBL/GenBank/DDBJ databases">
        <title>Luteimonas sp. YD-1 nov., isolated from acidic soil.</title>
        <authorList>
            <person name="Zhou J."/>
        </authorList>
    </citation>
    <scope>NUCLEOTIDE SEQUENCE [LARGE SCALE GENOMIC DNA]</scope>
    <source>
        <strain evidence="4 5">YD-1</strain>
    </source>
</reference>
<dbReference type="EMBL" id="VOHE01000008">
    <property type="protein sequence ID" value="TWT17384.1"/>
    <property type="molecule type" value="Genomic_DNA"/>
</dbReference>
<dbReference type="InterPro" id="IPR013595">
    <property type="entry name" value="Pept_S33_TAP-like_C"/>
</dbReference>
<dbReference type="Pfam" id="PF12146">
    <property type="entry name" value="Hydrolase_4"/>
    <property type="match status" value="1"/>
</dbReference>
<dbReference type="Pfam" id="PF08386">
    <property type="entry name" value="Abhydrolase_4"/>
    <property type="match status" value="1"/>
</dbReference>
<feature type="region of interest" description="Disordered" evidence="1">
    <location>
        <begin position="1"/>
        <end position="36"/>
    </location>
</feature>
<feature type="domain" description="Serine aminopeptidase S33" evidence="3">
    <location>
        <begin position="115"/>
        <end position="229"/>
    </location>
</feature>
<feature type="compositionally biased region" description="Pro residues" evidence="1">
    <location>
        <begin position="19"/>
        <end position="36"/>
    </location>
</feature>
<proteinExistence type="predicted"/>
<protein>
    <submittedName>
        <fullName evidence="4">Alpha/beta fold hydrolase</fullName>
    </submittedName>
</protein>
<accession>A0A5C5TTU7</accession>
<feature type="region of interest" description="Disordered" evidence="1">
    <location>
        <begin position="327"/>
        <end position="352"/>
    </location>
</feature>
<gene>
    <name evidence="4" type="ORF">FQY79_13355</name>
</gene>
<dbReference type="PANTHER" id="PTHR43433">
    <property type="entry name" value="HYDROLASE, ALPHA/BETA FOLD FAMILY PROTEIN"/>
    <property type="match status" value="1"/>
</dbReference>
<organism evidence="4 5">
    <name type="scientific">Luteimonas wenzhouensis</name>
    <dbReference type="NCBI Taxonomy" id="2599615"/>
    <lineage>
        <taxon>Bacteria</taxon>
        <taxon>Pseudomonadati</taxon>
        <taxon>Pseudomonadota</taxon>
        <taxon>Gammaproteobacteria</taxon>
        <taxon>Lysobacterales</taxon>
        <taxon>Lysobacteraceae</taxon>
        <taxon>Luteimonas</taxon>
    </lineage>
</organism>
<dbReference type="Proteomes" id="UP000315949">
    <property type="component" value="Unassembled WGS sequence"/>
</dbReference>
<feature type="domain" description="Peptidase S33 tripeptidyl aminopeptidase-like C-terminal" evidence="2">
    <location>
        <begin position="264"/>
        <end position="330"/>
    </location>
</feature>
<dbReference type="InterPro" id="IPR022742">
    <property type="entry name" value="Hydrolase_4"/>
</dbReference>
<evidence type="ECO:0000259" key="3">
    <source>
        <dbReference type="Pfam" id="PF12146"/>
    </source>
</evidence>
<comment type="caution">
    <text evidence="4">The sequence shown here is derived from an EMBL/GenBank/DDBJ whole genome shotgun (WGS) entry which is preliminary data.</text>
</comment>
<evidence type="ECO:0000259" key="2">
    <source>
        <dbReference type="Pfam" id="PF08386"/>
    </source>
</evidence>
<keyword evidence="4" id="KW-0378">Hydrolase</keyword>
<sequence>MDHLHDINSTTVRTDDGIPGPPASPPPSIPQTPLPPSEAAWLGRDWRFTMLRGSMRLLSRVAPPLAVDLFQRTWFTPPRVRPRGDALRWLARGEPMAFRVHGHAVRAWSWGKGPTVLLVHGWGGHAGHLHAIGQALCERGLRVVAYDAPAHGQSGPSRLGARRVTLVEIADALRIVAAGAGPLHGLVAHSGGCTAAALALRGGWTGPRRMALVAPFALPSQAVAPFGRAIGASDAVTARFSARVQAWLGRPWTEFDMTGLPASRTPPPSLVVHDAGDREVPAAHGRALAGAWPGARWLETAGLGHRRLLRDPAVVARVADFIAGGDRPRRWRPSDARDELDRLFDPHGSTPG</sequence>
<dbReference type="SUPFAM" id="SSF53474">
    <property type="entry name" value="alpha/beta-Hydrolases"/>
    <property type="match status" value="1"/>
</dbReference>
<dbReference type="InterPro" id="IPR050471">
    <property type="entry name" value="AB_hydrolase"/>
</dbReference>
<keyword evidence="5" id="KW-1185">Reference proteome</keyword>
<dbReference type="OrthoDB" id="9785847at2"/>
<evidence type="ECO:0000313" key="5">
    <source>
        <dbReference type="Proteomes" id="UP000315949"/>
    </source>
</evidence>